<dbReference type="Pfam" id="PF07859">
    <property type="entry name" value="Abhydrolase_3"/>
    <property type="match status" value="1"/>
</dbReference>
<proteinExistence type="predicted"/>
<sequence length="297" mass="33518">MAQSLTYYLTLLVLKLKGIKRNFSKDPIDFEKIRKEDIHRPKGKFLRRNNAIDFRVSNTRITEIKRTKTANSLLIFIHGGAFISGPAKHHWDTVQEIAKQTNHIIWMCDYPKAPEHKISDLSKNIDSIYHKALEKYPARQISLLGDSVGGTLIAALTQRLIEKSTELPSKIILVSPVMDATMSNPEIENLENKDPMLSKIGVLSAKKMCAENGDLKNTMLSPLHGSFDKFPKTILFLAERDITFPDQLLAAHKLIEVKADIEVIQGGNMPHIWPFLPVMKEAKTALSQIISRLNQSS</sequence>
<keyword evidence="1 3" id="KW-0378">Hydrolase</keyword>
<dbReference type="RefSeq" id="WP_138660041.1">
    <property type="nucleotide sequence ID" value="NZ_VATY01000006.1"/>
</dbReference>
<name>A0A5S3PDY5_9FLAO</name>
<evidence type="ECO:0000313" key="3">
    <source>
        <dbReference type="EMBL" id="TMM52198.1"/>
    </source>
</evidence>
<dbReference type="EMBL" id="VATY01000006">
    <property type="protein sequence ID" value="TMM52198.1"/>
    <property type="molecule type" value="Genomic_DNA"/>
</dbReference>
<evidence type="ECO:0000256" key="1">
    <source>
        <dbReference type="ARBA" id="ARBA00022801"/>
    </source>
</evidence>
<dbReference type="PANTHER" id="PTHR48081">
    <property type="entry name" value="AB HYDROLASE SUPERFAMILY PROTEIN C4A8.06C"/>
    <property type="match status" value="1"/>
</dbReference>
<evidence type="ECO:0000313" key="4">
    <source>
        <dbReference type="Proteomes" id="UP000310314"/>
    </source>
</evidence>
<gene>
    <name evidence="3" type="ORF">FEE95_21150</name>
</gene>
<dbReference type="OrthoDB" id="9815425at2"/>
<organism evidence="3 4">
    <name type="scientific">Maribacter algarum</name>
    <name type="common">ex Zhang et al. 2020</name>
    <dbReference type="NCBI Taxonomy" id="2578118"/>
    <lineage>
        <taxon>Bacteria</taxon>
        <taxon>Pseudomonadati</taxon>
        <taxon>Bacteroidota</taxon>
        <taxon>Flavobacteriia</taxon>
        <taxon>Flavobacteriales</taxon>
        <taxon>Flavobacteriaceae</taxon>
        <taxon>Maribacter</taxon>
    </lineage>
</organism>
<dbReference type="Gene3D" id="3.40.50.1820">
    <property type="entry name" value="alpha/beta hydrolase"/>
    <property type="match status" value="1"/>
</dbReference>
<dbReference type="InterPro" id="IPR050300">
    <property type="entry name" value="GDXG_lipolytic_enzyme"/>
</dbReference>
<evidence type="ECO:0000259" key="2">
    <source>
        <dbReference type="Pfam" id="PF07859"/>
    </source>
</evidence>
<feature type="domain" description="Alpha/beta hydrolase fold-3" evidence="2">
    <location>
        <begin position="74"/>
        <end position="273"/>
    </location>
</feature>
<reference evidence="3 4" key="1">
    <citation type="submission" date="2019-05" db="EMBL/GenBank/DDBJ databases">
        <authorList>
            <person name="Zhang J.-Y."/>
            <person name="Feg X."/>
            <person name="Du Z.-J."/>
        </authorList>
    </citation>
    <scope>NUCLEOTIDE SEQUENCE [LARGE SCALE GENOMIC DNA]</scope>
    <source>
        <strain evidence="3 4">RZ26</strain>
    </source>
</reference>
<dbReference type="InterPro" id="IPR029058">
    <property type="entry name" value="AB_hydrolase_fold"/>
</dbReference>
<comment type="caution">
    <text evidence="3">The sequence shown here is derived from an EMBL/GenBank/DDBJ whole genome shotgun (WGS) entry which is preliminary data.</text>
</comment>
<dbReference type="GO" id="GO:0016787">
    <property type="term" value="F:hydrolase activity"/>
    <property type="evidence" value="ECO:0007669"/>
    <property type="project" value="UniProtKB-KW"/>
</dbReference>
<accession>A0A5S3PDY5</accession>
<dbReference type="AlphaFoldDB" id="A0A5S3PDY5"/>
<dbReference type="Proteomes" id="UP000310314">
    <property type="component" value="Unassembled WGS sequence"/>
</dbReference>
<dbReference type="PANTHER" id="PTHR48081:SF8">
    <property type="entry name" value="ALPHA_BETA HYDROLASE FOLD-3 DOMAIN-CONTAINING PROTEIN-RELATED"/>
    <property type="match status" value="1"/>
</dbReference>
<dbReference type="SUPFAM" id="SSF53474">
    <property type="entry name" value="alpha/beta-Hydrolases"/>
    <property type="match status" value="1"/>
</dbReference>
<dbReference type="InterPro" id="IPR013094">
    <property type="entry name" value="AB_hydrolase_3"/>
</dbReference>
<protein>
    <submittedName>
        <fullName evidence="3">Alpha/beta hydrolase</fullName>
    </submittedName>
</protein>
<keyword evidence="4" id="KW-1185">Reference proteome</keyword>